<name>A0AAD9YXT2_9LECA</name>
<feature type="compositionally biased region" description="Polar residues" evidence="1">
    <location>
        <begin position="81"/>
        <end position="90"/>
    </location>
</feature>
<proteinExistence type="predicted"/>
<gene>
    <name evidence="2" type="ORF">OEA41_004405</name>
</gene>
<feature type="compositionally biased region" description="Low complexity" evidence="1">
    <location>
        <begin position="68"/>
        <end position="80"/>
    </location>
</feature>
<evidence type="ECO:0000256" key="1">
    <source>
        <dbReference type="SAM" id="MobiDB-lite"/>
    </source>
</evidence>
<keyword evidence="3" id="KW-1185">Reference proteome</keyword>
<dbReference type="Proteomes" id="UP001276659">
    <property type="component" value="Unassembled WGS sequence"/>
</dbReference>
<dbReference type="AlphaFoldDB" id="A0AAD9YXT2"/>
<evidence type="ECO:0000313" key="3">
    <source>
        <dbReference type="Proteomes" id="UP001276659"/>
    </source>
</evidence>
<evidence type="ECO:0000313" key="2">
    <source>
        <dbReference type="EMBL" id="KAK3167959.1"/>
    </source>
</evidence>
<feature type="region of interest" description="Disordered" evidence="1">
    <location>
        <begin position="1"/>
        <end position="111"/>
    </location>
</feature>
<reference evidence="2" key="1">
    <citation type="submission" date="2022-11" db="EMBL/GenBank/DDBJ databases">
        <title>Chromosomal genome sequence assembly and mating type (MAT) locus characterization of the leprose asexual lichenized fungus Lepraria neglecta (Nyl.) Erichsen.</title>
        <authorList>
            <person name="Allen J.L."/>
            <person name="Pfeffer B."/>
        </authorList>
    </citation>
    <scope>NUCLEOTIDE SEQUENCE</scope>
    <source>
        <strain evidence="2">Allen 5258</strain>
    </source>
</reference>
<accession>A0AAD9YXT2</accession>
<organism evidence="2 3">
    <name type="scientific">Lepraria neglecta</name>
    <dbReference type="NCBI Taxonomy" id="209136"/>
    <lineage>
        <taxon>Eukaryota</taxon>
        <taxon>Fungi</taxon>
        <taxon>Dikarya</taxon>
        <taxon>Ascomycota</taxon>
        <taxon>Pezizomycotina</taxon>
        <taxon>Lecanoromycetes</taxon>
        <taxon>OSLEUM clade</taxon>
        <taxon>Lecanoromycetidae</taxon>
        <taxon>Lecanorales</taxon>
        <taxon>Lecanorineae</taxon>
        <taxon>Stereocaulaceae</taxon>
        <taxon>Lepraria</taxon>
    </lineage>
</organism>
<sequence length="246" mass="27060">MNKCRPTVRNSEPLINWTPTIATHKQTRQGRGGQDLRPSKRTKGPLKIKWSNKLSPGHSFDRRPPDRAPAAPSPGSSEASITPTATTNDPQDLPELVYSESMSPPDTDELHSVDDLCLSQNVLQKELHSELKWLGDLPGTNTDEHESALPGEDALFSQYLRSRSPSYFSVQGIGGNHDSDGGIYSQTGTPGDICLCAEEDPYPADLIDQKTAKPENIPVKTNRPRIILRIRLSKPGPKPKVLLRLS</sequence>
<comment type="caution">
    <text evidence="2">The sequence shown here is derived from an EMBL/GenBank/DDBJ whole genome shotgun (WGS) entry which is preliminary data.</text>
</comment>
<protein>
    <submittedName>
        <fullName evidence="2">Uncharacterized protein</fullName>
    </submittedName>
</protein>
<dbReference type="EMBL" id="JASNWA010000010">
    <property type="protein sequence ID" value="KAK3167959.1"/>
    <property type="molecule type" value="Genomic_DNA"/>
</dbReference>